<dbReference type="EMBL" id="JABAIK010000002">
    <property type="protein sequence ID" value="NLS11825.1"/>
    <property type="molecule type" value="Genomic_DNA"/>
</dbReference>
<dbReference type="Proteomes" id="UP000535589">
    <property type="component" value="Unassembled WGS sequence"/>
</dbReference>
<accession>A0A7X8TN58</accession>
<protein>
    <recommendedName>
        <fullName evidence="8">HTH-type transcriptional regulator MalT</fullName>
    </recommendedName>
    <alternativeName>
        <fullName evidence="8">ATP-dependent transcriptional activator MalT</fullName>
    </alternativeName>
</protein>
<dbReference type="Gene3D" id="3.40.50.300">
    <property type="entry name" value="P-loop containing nucleotide triphosphate hydrolases"/>
    <property type="match status" value="1"/>
</dbReference>
<dbReference type="InterPro" id="IPR019734">
    <property type="entry name" value="TPR_rpt"/>
</dbReference>
<sequence length="896" mass="102244">MWIPSKLTAPSALHNAILRPRLLNQLAQAKQHKLVLFHSPAGFGKTTMAAQWLDDKPNMGWFSIDEGDNDAFSFANYFVKALNLATNDCCAKTATMAEKGQFNNLTSLFNQLLGELTSWKAHAYLALDDYHFITEDEIHKALTHFLKHAPENLTLVITSRTQPPLGVAALRVHCKMLEIDNPSLAFDEEETDRFLRQFDARLAEHGKSLREQVEGWPSAMQLIAMNSAHRETVPTFDRANTLPHLWDYLAEEVFDQLDESSRTFLMQCSVLDRFNAELAQMLTGREDALATLLDLHRQGLFIVNIGVEGNWYRFHNLFGNFLSHQRQKLLPGMENTLREKAVQAWLSVNNPTLALTTALDARESRIRVDVLRSHGWHLFNNGHIRLLSRALETLTDDELYTQPRLVLLKAWLVQSQHRYNHVGELIEIGMREMKARAIELAESEQGEFNALMAQVAINQGRPEQALELSEKAFAQLPTDVYRSRIVATSVIGEVYHCLGTLNRALTLMQQSEKLARQHHVYQQALWALLQQCEIYMARGSMQLALDSLDKAEELIEIHHLEQVPLHEFMLRLRAQICWSLHRLDEAEQLAQRSMDVLSYYEAHRSIPAYTMLANVALARGELDKAERHLEQCQHLLGLTECHLDWRAKVYNAQLVLWQLKDQPHLAKQWLEDAEVPEKANNHFQQLQYRNLARAHALCGDIDMAYTILHQALEQSQALQLSADVQRVLSLLAAIQEQDGQTLAAQETLIQAMSLSSHSNILICFYLDRNHLQGVLTRIAKMSDVDVIVRHQARTVLESFNRSSMSRAVHFDEALVEKLLASDNLPAAVRVSHLTIREWQVLGLIYSGYSNDQISAELDVALTTIKTHIRNLYQKLQITNRDQAIAIADKMIKSIQF</sequence>
<dbReference type="Pfam" id="PF17874">
    <property type="entry name" value="TPR_MalT"/>
    <property type="match status" value="1"/>
</dbReference>
<dbReference type="AlphaFoldDB" id="A0A7X8TN58"/>
<evidence type="ECO:0000256" key="2">
    <source>
        <dbReference type="ARBA" id="ARBA00022840"/>
    </source>
</evidence>
<evidence type="ECO:0000313" key="11">
    <source>
        <dbReference type="Proteomes" id="UP000535589"/>
    </source>
</evidence>
<comment type="function">
    <text evidence="8">Positively regulates the transcription of the maltose regulon whose gene products are responsible for uptake and catabolism of malto-oligosaccharides. Specifically binds to the promoter region of its target genes, recognizing a short DNA motif called the MalT box.</text>
</comment>
<dbReference type="PROSITE" id="PS00622">
    <property type="entry name" value="HTH_LUXR_1"/>
    <property type="match status" value="1"/>
</dbReference>
<dbReference type="HAMAP" id="MF_01247">
    <property type="entry name" value="HTH_type_MalT"/>
    <property type="match status" value="1"/>
</dbReference>
<keyword evidence="4 8" id="KW-0238">DNA-binding</keyword>
<evidence type="ECO:0000256" key="1">
    <source>
        <dbReference type="ARBA" id="ARBA00022741"/>
    </source>
</evidence>
<dbReference type="GO" id="GO:0005524">
    <property type="term" value="F:ATP binding"/>
    <property type="evidence" value="ECO:0007669"/>
    <property type="project" value="UniProtKB-UniRule"/>
</dbReference>
<dbReference type="InterPro" id="IPR059106">
    <property type="entry name" value="WHD_MalT"/>
</dbReference>
<keyword evidence="3 8" id="KW-0805">Transcription regulation</keyword>
<dbReference type="RefSeq" id="WP_168834924.1">
    <property type="nucleotide sequence ID" value="NZ_JABAIK010000002.1"/>
</dbReference>
<dbReference type="PANTHER" id="PTHR44688:SF16">
    <property type="entry name" value="DNA-BINDING TRANSCRIPTIONAL ACTIVATOR DEVR_DOSR"/>
    <property type="match status" value="1"/>
</dbReference>
<evidence type="ECO:0000259" key="9">
    <source>
        <dbReference type="PROSITE" id="PS50043"/>
    </source>
</evidence>
<evidence type="ECO:0000256" key="6">
    <source>
        <dbReference type="ARBA" id="ARBA00023163"/>
    </source>
</evidence>
<evidence type="ECO:0000256" key="7">
    <source>
        <dbReference type="ARBA" id="ARBA00023277"/>
    </source>
</evidence>
<keyword evidence="1 8" id="KW-0547">Nucleotide-binding</keyword>
<keyword evidence="7 8" id="KW-0119">Carbohydrate metabolism</keyword>
<evidence type="ECO:0000256" key="5">
    <source>
        <dbReference type="ARBA" id="ARBA00023159"/>
    </source>
</evidence>
<dbReference type="PANTHER" id="PTHR44688">
    <property type="entry name" value="DNA-BINDING TRANSCRIPTIONAL ACTIVATOR DEVR_DOSR"/>
    <property type="match status" value="1"/>
</dbReference>
<dbReference type="PROSITE" id="PS50043">
    <property type="entry name" value="HTH_LUXR_2"/>
    <property type="match status" value="1"/>
</dbReference>
<dbReference type="InterPro" id="IPR011990">
    <property type="entry name" value="TPR-like_helical_dom_sf"/>
</dbReference>
<feature type="domain" description="HTH luxR-type" evidence="9">
    <location>
        <begin position="826"/>
        <end position="891"/>
    </location>
</feature>
<dbReference type="Gene3D" id="1.10.10.10">
    <property type="entry name" value="Winged helix-like DNA-binding domain superfamily/Winged helix DNA-binding domain"/>
    <property type="match status" value="1"/>
</dbReference>
<dbReference type="SUPFAM" id="SSF52540">
    <property type="entry name" value="P-loop containing nucleoside triphosphate hydrolases"/>
    <property type="match status" value="1"/>
</dbReference>
<dbReference type="Gene3D" id="1.25.40.10">
    <property type="entry name" value="Tetratricopeptide repeat domain"/>
    <property type="match status" value="1"/>
</dbReference>
<dbReference type="InterPro" id="IPR027417">
    <property type="entry name" value="P-loop_NTPase"/>
</dbReference>
<dbReference type="PRINTS" id="PR00038">
    <property type="entry name" value="HTHLUXR"/>
</dbReference>
<keyword evidence="11" id="KW-1185">Reference proteome</keyword>
<dbReference type="SMART" id="SM00028">
    <property type="entry name" value="TPR"/>
    <property type="match status" value="6"/>
</dbReference>
<keyword evidence="2 8" id="KW-0067">ATP-binding</keyword>
<comment type="activity regulation">
    <text evidence="8">Activated by ATP and maltotriose, which are both required for DNA binding.</text>
</comment>
<keyword evidence="5 8" id="KW-0010">Activator</keyword>
<name>A0A7X8TN58_9VIBR</name>
<dbReference type="GO" id="GO:0003677">
    <property type="term" value="F:DNA binding"/>
    <property type="evidence" value="ECO:0007669"/>
    <property type="project" value="UniProtKB-KW"/>
</dbReference>
<organism evidence="10 11">
    <name type="scientific">Vibrio agarilyticus</name>
    <dbReference type="NCBI Taxonomy" id="2726741"/>
    <lineage>
        <taxon>Bacteria</taxon>
        <taxon>Pseudomonadati</taxon>
        <taxon>Pseudomonadota</taxon>
        <taxon>Gammaproteobacteria</taxon>
        <taxon>Vibrionales</taxon>
        <taxon>Vibrionaceae</taxon>
        <taxon>Vibrio</taxon>
    </lineage>
</organism>
<reference evidence="10 11" key="1">
    <citation type="submission" date="2020-04" db="EMBL/GenBank/DDBJ databases">
        <title>Vibrio sp. SM6, a novel species isolated from seawater.</title>
        <authorList>
            <person name="Wang X."/>
        </authorList>
    </citation>
    <scope>NUCLEOTIDE SEQUENCE [LARGE SCALE GENOMIC DNA]</scope>
    <source>
        <strain evidence="10 11">SM6</strain>
    </source>
</reference>
<dbReference type="Pfam" id="PF25873">
    <property type="entry name" value="WHD_MalT"/>
    <property type="match status" value="1"/>
</dbReference>
<dbReference type="GO" id="GO:0045913">
    <property type="term" value="P:positive regulation of carbohydrate metabolic process"/>
    <property type="evidence" value="ECO:0007669"/>
    <property type="project" value="UniProtKB-UniRule"/>
</dbReference>
<dbReference type="SUPFAM" id="SSF46894">
    <property type="entry name" value="C-terminal effector domain of the bipartite response regulators"/>
    <property type="match status" value="1"/>
</dbReference>
<proteinExistence type="inferred from homology"/>
<dbReference type="CDD" id="cd06170">
    <property type="entry name" value="LuxR_C_like"/>
    <property type="match status" value="1"/>
</dbReference>
<dbReference type="InterPro" id="IPR016032">
    <property type="entry name" value="Sig_transdc_resp-reg_C-effctor"/>
</dbReference>
<dbReference type="InterPro" id="IPR036388">
    <property type="entry name" value="WH-like_DNA-bd_sf"/>
</dbReference>
<comment type="similarity">
    <text evidence="8">Belongs to the MalT family.</text>
</comment>
<evidence type="ECO:0000256" key="8">
    <source>
        <dbReference type="HAMAP-Rule" id="MF_01247"/>
    </source>
</evidence>
<dbReference type="GO" id="GO:0045893">
    <property type="term" value="P:positive regulation of DNA-templated transcription"/>
    <property type="evidence" value="ECO:0007669"/>
    <property type="project" value="UniProtKB-UniRule"/>
</dbReference>
<dbReference type="NCBIfam" id="NF003420">
    <property type="entry name" value="PRK04841.1"/>
    <property type="match status" value="1"/>
</dbReference>
<dbReference type="Pfam" id="PF00196">
    <property type="entry name" value="GerE"/>
    <property type="match status" value="1"/>
</dbReference>
<dbReference type="InterPro" id="IPR000792">
    <property type="entry name" value="Tscrpt_reg_LuxR_C"/>
</dbReference>
<gene>
    <name evidence="8 10" type="primary">malT</name>
    <name evidence="10" type="ORF">HGP28_02835</name>
</gene>
<evidence type="ECO:0000256" key="3">
    <source>
        <dbReference type="ARBA" id="ARBA00023015"/>
    </source>
</evidence>
<dbReference type="SUPFAM" id="SSF48452">
    <property type="entry name" value="TPR-like"/>
    <property type="match status" value="1"/>
</dbReference>
<keyword evidence="6 8" id="KW-0804">Transcription</keyword>
<dbReference type="InterPro" id="IPR023768">
    <property type="entry name" value="Tscrpt_reg_HTH_MalT"/>
</dbReference>
<comment type="caution">
    <text evidence="10">The sequence shown here is derived from an EMBL/GenBank/DDBJ whole genome shotgun (WGS) entry which is preliminary data.</text>
</comment>
<evidence type="ECO:0000256" key="4">
    <source>
        <dbReference type="ARBA" id="ARBA00023125"/>
    </source>
</evidence>
<comment type="subunit">
    <text evidence="8">Monomer in solution. Oligomerizes to an active state in the presence of the positive effectors ATP and maltotriose.</text>
</comment>
<feature type="binding site" evidence="8">
    <location>
        <begin position="39"/>
        <end position="46"/>
    </location>
    <ligand>
        <name>ATP</name>
        <dbReference type="ChEBI" id="CHEBI:30616"/>
    </ligand>
</feature>
<evidence type="ECO:0000313" key="10">
    <source>
        <dbReference type="EMBL" id="NLS11825.1"/>
    </source>
</evidence>
<dbReference type="InterPro" id="IPR041617">
    <property type="entry name" value="TPR_MalT"/>
</dbReference>
<dbReference type="GO" id="GO:0003700">
    <property type="term" value="F:DNA-binding transcription factor activity"/>
    <property type="evidence" value="ECO:0007669"/>
    <property type="project" value="UniProtKB-UniRule"/>
</dbReference>
<dbReference type="SMART" id="SM00421">
    <property type="entry name" value="HTH_LUXR"/>
    <property type="match status" value="1"/>
</dbReference>